<feature type="region of interest" description="Disordered" evidence="12">
    <location>
        <begin position="182"/>
        <end position="224"/>
    </location>
</feature>
<dbReference type="InterPro" id="IPR050294">
    <property type="entry name" value="RnfB_subfamily"/>
</dbReference>
<dbReference type="InterPro" id="IPR017900">
    <property type="entry name" value="4Fe4S_Fe_S_CS"/>
</dbReference>
<keyword evidence="8" id="KW-0249">Electron transport</keyword>
<evidence type="ECO:0000313" key="15">
    <source>
        <dbReference type="EMBL" id="WXK38842.1"/>
    </source>
</evidence>
<dbReference type="EMBL" id="CP062176">
    <property type="protein sequence ID" value="WXK38842.1"/>
    <property type="molecule type" value="Genomic_DNA"/>
</dbReference>
<keyword evidence="10" id="KW-0411">Iron-sulfur</keyword>
<protein>
    <submittedName>
        <fullName evidence="15">Electron transport complex subunit RsxB</fullName>
    </submittedName>
</protein>
<dbReference type="NCBIfam" id="NF005415">
    <property type="entry name" value="PRK06991.1"/>
    <property type="match status" value="1"/>
</dbReference>
<feature type="domain" description="4Fe-4S ferredoxin-type" evidence="13">
    <location>
        <begin position="110"/>
        <end position="139"/>
    </location>
</feature>
<keyword evidence="4" id="KW-0997">Cell inner membrane</keyword>
<evidence type="ECO:0000256" key="1">
    <source>
        <dbReference type="ARBA" id="ARBA00022448"/>
    </source>
</evidence>
<evidence type="ECO:0000256" key="5">
    <source>
        <dbReference type="ARBA" id="ARBA00022723"/>
    </source>
</evidence>
<dbReference type="PROSITE" id="PS51379">
    <property type="entry name" value="4FE4S_FER_2"/>
    <property type="match status" value="2"/>
</dbReference>
<name>A0ABZ2PVH0_9BURK</name>
<dbReference type="InterPro" id="IPR017896">
    <property type="entry name" value="4Fe4S_Fe-S-bd"/>
</dbReference>
<dbReference type="NCBIfam" id="TIGR01944">
    <property type="entry name" value="rnfB"/>
    <property type="match status" value="1"/>
</dbReference>
<evidence type="ECO:0000256" key="8">
    <source>
        <dbReference type="ARBA" id="ARBA00022982"/>
    </source>
</evidence>
<keyword evidence="6" id="KW-0677">Repeat</keyword>
<dbReference type="Proteomes" id="UP001493153">
    <property type="component" value="Chromosome"/>
</dbReference>
<keyword evidence="16" id="KW-1185">Reference proteome</keyword>
<evidence type="ECO:0000256" key="7">
    <source>
        <dbReference type="ARBA" id="ARBA00022967"/>
    </source>
</evidence>
<feature type="compositionally biased region" description="Low complexity" evidence="12">
    <location>
        <begin position="206"/>
        <end position="215"/>
    </location>
</feature>
<sequence>MARKSNAAIGIGDNCVLIKYASRFSTRPGSDTVTASSSLADRIDDLLPQTQCTKCGYSGCHPYAQAVADGTASYNQCPPGGQQGIVRLASLLDKPIIPLNPANGVERARPRAVIDETVCIGCTLCMQACPVDAIVGAPKQLHTVLADWCTGCDLCVAPCPVDCIEMVPVTGTATGWDAWSPQQADAARRRHAQRNARLDKERDAAQQRAAARRAAMSPGATPVPPMPEWASLGAVREGAGATPDRSHGATPAAVVAAGMLASESTAPSQDNAAARKQAIIQAALERARKKKEELATQGLGPRNTSDISPAVQAQIDAAEARRRRLGLNPGERAAHTSAPPPPPPNARKDGSDTDA</sequence>
<feature type="domain" description="4Fe-4S" evidence="14">
    <location>
        <begin position="35"/>
        <end position="94"/>
    </location>
</feature>
<dbReference type="PANTHER" id="PTHR42859:SF3">
    <property type="entry name" value="ION-TRANSLOCATING OXIDOREDUCTASE COMPLEX SUBUNIT B"/>
    <property type="match status" value="1"/>
</dbReference>
<feature type="domain" description="4Fe-4S ferredoxin-type" evidence="13">
    <location>
        <begin position="140"/>
        <end position="169"/>
    </location>
</feature>
<evidence type="ECO:0000256" key="2">
    <source>
        <dbReference type="ARBA" id="ARBA00022475"/>
    </source>
</evidence>
<evidence type="ECO:0000259" key="13">
    <source>
        <dbReference type="PROSITE" id="PS51379"/>
    </source>
</evidence>
<keyword evidence="11" id="KW-0472">Membrane</keyword>
<evidence type="ECO:0000313" key="16">
    <source>
        <dbReference type="Proteomes" id="UP001493153"/>
    </source>
</evidence>
<keyword evidence="2" id="KW-1003">Cell membrane</keyword>
<evidence type="ECO:0000256" key="12">
    <source>
        <dbReference type="SAM" id="MobiDB-lite"/>
    </source>
</evidence>
<evidence type="ECO:0000256" key="9">
    <source>
        <dbReference type="ARBA" id="ARBA00023004"/>
    </source>
</evidence>
<keyword evidence="5" id="KW-0479">Metal-binding</keyword>
<dbReference type="Pfam" id="PF04060">
    <property type="entry name" value="FeS"/>
    <property type="match status" value="1"/>
</dbReference>
<evidence type="ECO:0000259" key="14">
    <source>
        <dbReference type="PROSITE" id="PS51656"/>
    </source>
</evidence>
<feature type="compositionally biased region" description="Basic and acidic residues" evidence="12">
    <location>
        <begin position="196"/>
        <end position="205"/>
    </location>
</feature>
<feature type="compositionally biased region" description="Basic and acidic residues" evidence="12">
    <location>
        <begin position="346"/>
        <end position="355"/>
    </location>
</feature>
<organism evidence="15 16">
    <name type="scientific">Mycetohabitans rhizoxinica</name>
    <dbReference type="NCBI Taxonomy" id="412963"/>
    <lineage>
        <taxon>Bacteria</taxon>
        <taxon>Pseudomonadati</taxon>
        <taxon>Pseudomonadota</taxon>
        <taxon>Betaproteobacteria</taxon>
        <taxon>Burkholderiales</taxon>
        <taxon>Burkholderiaceae</taxon>
        <taxon>Mycetohabitans</taxon>
    </lineage>
</organism>
<dbReference type="Gene3D" id="3.30.70.20">
    <property type="match status" value="1"/>
</dbReference>
<evidence type="ECO:0000256" key="11">
    <source>
        <dbReference type="ARBA" id="ARBA00023136"/>
    </source>
</evidence>
<keyword evidence="7" id="KW-1278">Translocase</keyword>
<feature type="region of interest" description="Disordered" evidence="12">
    <location>
        <begin position="291"/>
        <end position="355"/>
    </location>
</feature>
<evidence type="ECO:0000256" key="10">
    <source>
        <dbReference type="ARBA" id="ARBA00023014"/>
    </source>
</evidence>
<dbReference type="InterPro" id="IPR007202">
    <property type="entry name" value="4Fe-4S_dom"/>
</dbReference>
<keyword evidence="9" id="KW-0408">Iron</keyword>
<dbReference type="SUPFAM" id="SSF54862">
    <property type="entry name" value="4Fe-4S ferredoxins"/>
    <property type="match status" value="1"/>
</dbReference>
<evidence type="ECO:0000256" key="3">
    <source>
        <dbReference type="ARBA" id="ARBA00022485"/>
    </source>
</evidence>
<dbReference type="PANTHER" id="PTHR42859">
    <property type="entry name" value="OXIDOREDUCTASE"/>
    <property type="match status" value="1"/>
</dbReference>
<keyword evidence="3" id="KW-0004">4Fe-4S</keyword>
<evidence type="ECO:0000256" key="4">
    <source>
        <dbReference type="ARBA" id="ARBA00022519"/>
    </source>
</evidence>
<reference evidence="15 16" key="1">
    <citation type="submission" date="2020-09" db="EMBL/GenBank/DDBJ databases">
        <title>Genome sequences of Mycetohabitans spp.</title>
        <authorList>
            <person name="Carter M.E."/>
            <person name="Carpenter S.C.D."/>
            <person name="Bogdanove A.J."/>
        </authorList>
    </citation>
    <scope>NUCLEOTIDE SEQUENCE [LARGE SCALE GENOMIC DNA]</scope>
    <source>
        <strain evidence="15 16">B12</strain>
    </source>
</reference>
<gene>
    <name evidence="15" type="primary">rsxB</name>
    <name evidence="15" type="ORF">IHE29_05940</name>
</gene>
<dbReference type="Pfam" id="PF14697">
    <property type="entry name" value="Fer4_21"/>
    <property type="match status" value="1"/>
</dbReference>
<proteinExistence type="predicted"/>
<keyword evidence="1" id="KW-0813">Transport</keyword>
<evidence type="ECO:0000256" key="6">
    <source>
        <dbReference type="ARBA" id="ARBA00022737"/>
    </source>
</evidence>
<dbReference type="PROSITE" id="PS00198">
    <property type="entry name" value="4FE4S_FER_1"/>
    <property type="match status" value="2"/>
</dbReference>
<dbReference type="Gene3D" id="1.10.15.40">
    <property type="entry name" value="Electron transport complex subunit B, putative Fe-S cluster"/>
    <property type="match status" value="1"/>
</dbReference>
<dbReference type="InterPro" id="IPR010207">
    <property type="entry name" value="Elect_transpt_cplx_RnfB/RsxB"/>
</dbReference>
<accession>A0ABZ2PVH0</accession>
<dbReference type="PROSITE" id="PS51656">
    <property type="entry name" value="4FE4S"/>
    <property type="match status" value="1"/>
</dbReference>